<proteinExistence type="predicted"/>
<keyword evidence="3" id="KW-1185">Reference proteome</keyword>
<reference evidence="2 3" key="1">
    <citation type="submission" date="2014-10" db="EMBL/GenBank/DDBJ databases">
        <title>Pedobacter Kyungheensis.</title>
        <authorList>
            <person name="Anderson B.M."/>
            <person name="Newman J.D."/>
        </authorList>
    </citation>
    <scope>NUCLEOTIDE SEQUENCE [LARGE SCALE GENOMIC DNA]</scope>
    <source>
        <strain evidence="2 3">KACC 16221</strain>
    </source>
</reference>
<dbReference type="EMBL" id="JSYN01000031">
    <property type="protein sequence ID" value="KIA91338.1"/>
    <property type="molecule type" value="Genomic_DNA"/>
</dbReference>
<feature type="chain" id="PRO_5002132363" description="DUF3887 domain-containing protein" evidence="1">
    <location>
        <begin position="23"/>
        <end position="151"/>
    </location>
</feature>
<evidence type="ECO:0008006" key="4">
    <source>
        <dbReference type="Google" id="ProtNLM"/>
    </source>
</evidence>
<name>A0A0C1FHS7_9SPHI</name>
<organism evidence="2 3">
    <name type="scientific">Pedobacter kyungheensis</name>
    <dbReference type="NCBI Taxonomy" id="1069985"/>
    <lineage>
        <taxon>Bacteria</taxon>
        <taxon>Pseudomonadati</taxon>
        <taxon>Bacteroidota</taxon>
        <taxon>Sphingobacteriia</taxon>
        <taxon>Sphingobacteriales</taxon>
        <taxon>Sphingobacteriaceae</taxon>
        <taxon>Pedobacter</taxon>
    </lineage>
</organism>
<feature type="signal peptide" evidence="1">
    <location>
        <begin position="1"/>
        <end position="22"/>
    </location>
</feature>
<sequence length="151" mass="17159">MKNKIYAALCLTTLLFTATSCNVNSSYINREEDKKDAEKVADQFYELLQKKDFQKVDPLLSTKFKAATSAEKLNDYLNGALNKLGEIKSEKLDHWESKVVKGTNPSANYVLYYVVERTKYQSKETVTLTAENDQIKIQGYNVNSDGLLLDK</sequence>
<dbReference type="Gene3D" id="3.10.450.590">
    <property type="match status" value="1"/>
</dbReference>
<dbReference type="AlphaFoldDB" id="A0A0C1FHS7"/>
<protein>
    <recommendedName>
        <fullName evidence="4">DUF3887 domain-containing protein</fullName>
    </recommendedName>
</protein>
<comment type="caution">
    <text evidence="2">The sequence shown here is derived from an EMBL/GenBank/DDBJ whole genome shotgun (WGS) entry which is preliminary data.</text>
</comment>
<evidence type="ECO:0000256" key="1">
    <source>
        <dbReference type="SAM" id="SignalP"/>
    </source>
</evidence>
<keyword evidence="1" id="KW-0732">Signal</keyword>
<gene>
    <name evidence="2" type="ORF">OC25_22175</name>
</gene>
<evidence type="ECO:0000313" key="3">
    <source>
        <dbReference type="Proteomes" id="UP000031246"/>
    </source>
</evidence>
<dbReference type="OrthoDB" id="883394at2"/>
<evidence type="ECO:0000313" key="2">
    <source>
        <dbReference type="EMBL" id="KIA91338.1"/>
    </source>
</evidence>
<dbReference type="PROSITE" id="PS51257">
    <property type="entry name" value="PROKAR_LIPOPROTEIN"/>
    <property type="match status" value="1"/>
</dbReference>
<accession>A0A0C1FHS7</accession>
<dbReference type="RefSeq" id="WP_039480777.1">
    <property type="nucleotide sequence ID" value="NZ_JSYN01000031.1"/>
</dbReference>
<dbReference type="Proteomes" id="UP000031246">
    <property type="component" value="Unassembled WGS sequence"/>
</dbReference>